<proteinExistence type="predicted"/>
<reference evidence="3" key="2">
    <citation type="submission" date="2021-11" db="EMBL/GenBank/DDBJ databases">
        <authorList>
            <consortium name="Genoscope - CEA"/>
            <person name="William W."/>
        </authorList>
    </citation>
    <scope>NUCLEOTIDE SEQUENCE</scope>
</reference>
<reference evidence="2" key="1">
    <citation type="submission" date="2021-01" db="EMBL/GenBank/DDBJ databases">
        <authorList>
            <person name="Corre E."/>
            <person name="Pelletier E."/>
            <person name="Niang G."/>
            <person name="Scheremetjew M."/>
            <person name="Finn R."/>
            <person name="Kale V."/>
            <person name="Holt S."/>
            <person name="Cochrane G."/>
            <person name="Meng A."/>
            <person name="Brown T."/>
            <person name="Cohen L."/>
        </authorList>
    </citation>
    <scope>NUCLEOTIDE SEQUENCE</scope>
    <source>
        <strain evidence="2">CCMP1756</strain>
    </source>
</reference>
<feature type="region of interest" description="Disordered" evidence="1">
    <location>
        <begin position="1"/>
        <end position="27"/>
    </location>
</feature>
<dbReference type="Proteomes" id="UP000789595">
    <property type="component" value="Unassembled WGS sequence"/>
</dbReference>
<dbReference type="AlphaFoldDB" id="A0A7S3ZJX6"/>
<accession>A0A7S3ZJX6</accession>
<evidence type="ECO:0000313" key="3">
    <source>
        <dbReference type="EMBL" id="CAH0377655.1"/>
    </source>
</evidence>
<name>A0A7S3ZJX6_9STRA</name>
<organism evidence="2">
    <name type="scientific">Pelagomonas calceolata</name>
    <dbReference type="NCBI Taxonomy" id="35677"/>
    <lineage>
        <taxon>Eukaryota</taxon>
        <taxon>Sar</taxon>
        <taxon>Stramenopiles</taxon>
        <taxon>Ochrophyta</taxon>
        <taxon>Pelagophyceae</taxon>
        <taxon>Pelagomonadales</taxon>
        <taxon>Pelagomonadaceae</taxon>
        <taxon>Pelagomonas</taxon>
    </lineage>
</organism>
<dbReference type="EMBL" id="CAKKNE010000005">
    <property type="protein sequence ID" value="CAH0377655.1"/>
    <property type="molecule type" value="Genomic_DNA"/>
</dbReference>
<evidence type="ECO:0000313" key="4">
    <source>
        <dbReference type="Proteomes" id="UP000789595"/>
    </source>
</evidence>
<evidence type="ECO:0000313" key="2">
    <source>
        <dbReference type="EMBL" id="CAE0685151.1"/>
    </source>
</evidence>
<protein>
    <submittedName>
        <fullName evidence="2">Uncharacterized protein</fullName>
    </submittedName>
</protein>
<sequence length="562" mass="64130">MRRPPRHVDEDRERTIPQLPDDDDDENKLDWCSPERSWVWLLPLGFIIFYYAYQSEPPWPDPVGDPSRPRTLAAYDGPPLRVSEAVNRYVASLKPEEELCSEDMWLRTLSKKCGSNIKKEELQDTCCAFKEPFPEVALLTGARKKNLMVPNEEKRKAVAAKPLWGFRHDPGSDAVMGLGFYPSVAQFQYFVGSLRKTGFRGDIVMAVGPRKKLKRKVEEYLRNQRVLSYPFEYSCSQKGMSRRRLLATPGGCVLDDWYVEGDSRGPRPLALARYEMYETWLRQYSSTSYALVLDTRDTFFQRDPFAWPDLKRRRRDPDHAKDLYVYEENGHKTVGSCRWNRGWLKGCFPNQPSDPSAPVRCSGSTMGSRDAMLTYVDAMLAASDEFMCHRKGIPSDQGYHNFLILSGRHEQNGLRVVSNKRGHGVVHTIGALNGGDVPMAELGPLDTKWKIRDPVKGFITNEDGTMSPVVHQWDRWASEMGRWLDSAFVRDNFVPGERELFDRPPAFVDYDPATCTDMPWKSAHRSSCAGLRAEHHDWVSSPPERRPAKEACCKFGGGIKTG</sequence>
<evidence type="ECO:0000256" key="1">
    <source>
        <dbReference type="SAM" id="MobiDB-lite"/>
    </source>
</evidence>
<dbReference type="OrthoDB" id="413746at2759"/>
<keyword evidence="4" id="KW-1185">Reference proteome</keyword>
<dbReference type="EMBL" id="HBIW01000696">
    <property type="protein sequence ID" value="CAE0685151.1"/>
    <property type="molecule type" value="Transcribed_RNA"/>
</dbReference>
<feature type="compositionally biased region" description="Basic and acidic residues" evidence="1">
    <location>
        <begin position="1"/>
        <end position="15"/>
    </location>
</feature>
<gene>
    <name evidence="2" type="ORF">PCAL00307_LOCUS585</name>
    <name evidence="3" type="ORF">PECAL_5P21910</name>
</gene>